<reference evidence="1 2" key="1">
    <citation type="submission" date="2024-05" db="EMBL/GenBank/DDBJ databases">
        <title>Genome sequencing and assembly of Indian major carp, Cirrhinus mrigala (Hamilton, 1822).</title>
        <authorList>
            <person name="Mohindra V."/>
            <person name="Chowdhury L.M."/>
            <person name="Lal K."/>
            <person name="Jena J.K."/>
        </authorList>
    </citation>
    <scope>NUCLEOTIDE SEQUENCE [LARGE SCALE GENOMIC DNA]</scope>
    <source>
        <strain evidence="1">CM1030</strain>
        <tissue evidence="1">Blood</tissue>
    </source>
</reference>
<name>A0ABD0P5T2_CIRMR</name>
<dbReference type="EMBL" id="JAMKFB020000017">
    <property type="protein sequence ID" value="KAL0169448.1"/>
    <property type="molecule type" value="Genomic_DNA"/>
</dbReference>
<accession>A0ABD0P5T2</accession>
<evidence type="ECO:0000313" key="2">
    <source>
        <dbReference type="Proteomes" id="UP001529510"/>
    </source>
</evidence>
<keyword evidence="2" id="KW-1185">Reference proteome</keyword>
<gene>
    <name evidence="1" type="ORF">M9458_034044</name>
</gene>
<sequence length="212" mass="21106">NFFREAASPRLAAATTRSVPETAGMSFEAASAARFEFIYACLAGMDTCRAEAAQVRPCFLAGAETLFRGQAAATAISVPDAAATAISVPEVAATAISVPDAAVTAISCPDAAATALSVPDAAVTALSVPDAAVTALSVPDAAATALSVPDAAVTADVPLVARPAHVPLAAVSTDVPPLHGPGPPSLPRCTFHPVPLREGTVMIWAVGLPLAT</sequence>
<organism evidence="1 2">
    <name type="scientific">Cirrhinus mrigala</name>
    <name type="common">Mrigala</name>
    <dbReference type="NCBI Taxonomy" id="683832"/>
    <lineage>
        <taxon>Eukaryota</taxon>
        <taxon>Metazoa</taxon>
        <taxon>Chordata</taxon>
        <taxon>Craniata</taxon>
        <taxon>Vertebrata</taxon>
        <taxon>Euteleostomi</taxon>
        <taxon>Actinopterygii</taxon>
        <taxon>Neopterygii</taxon>
        <taxon>Teleostei</taxon>
        <taxon>Ostariophysi</taxon>
        <taxon>Cypriniformes</taxon>
        <taxon>Cyprinidae</taxon>
        <taxon>Labeoninae</taxon>
        <taxon>Labeonini</taxon>
        <taxon>Cirrhinus</taxon>
    </lineage>
</organism>
<comment type="caution">
    <text evidence="1">The sequence shown here is derived from an EMBL/GenBank/DDBJ whole genome shotgun (WGS) entry which is preliminary data.</text>
</comment>
<evidence type="ECO:0000313" key="1">
    <source>
        <dbReference type="EMBL" id="KAL0169448.1"/>
    </source>
</evidence>
<protein>
    <submittedName>
        <fullName evidence="1">Uncharacterized protein</fullName>
    </submittedName>
</protein>
<dbReference type="AlphaFoldDB" id="A0ABD0P5T2"/>
<proteinExistence type="predicted"/>
<feature type="non-terminal residue" evidence="1">
    <location>
        <position position="1"/>
    </location>
</feature>
<dbReference type="Proteomes" id="UP001529510">
    <property type="component" value="Unassembled WGS sequence"/>
</dbReference>